<keyword evidence="3" id="KW-1185">Reference proteome</keyword>
<accession>A0A9D4J4M9</accession>
<gene>
    <name evidence="2" type="ORF">DPMN_149375</name>
</gene>
<dbReference type="InterPro" id="IPR028089">
    <property type="entry name" value="DUF4455"/>
</dbReference>
<dbReference type="Pfam" id="PF14643">
    <property type="entry name" value="DUF4455"/>
    <property type="match status" value="1"/>
</dbReference>
<dbReference type="AlphaFoldDB" id="A0A9D4J4M9"/>
<protein>
    <recommendedName>
        <fullName evidence="1">DUF4455 domain-containing protein</fullName>
    </recommendedName>
</protein>
<comment type="caution">
    <text evidence="2">The sequence shown here is derived from an EMBL/GenBank/DDBJ whole genome shotgun (WGS) entry which is preliminary data.</text>
</comment>
<dbReference type="Proteomes" id="UP000828390">
    <property type="component" value="Unassembled WGS sequence"/>
</dbReference>
<dbReference type="EMBL" id="JAIWYP010000007">
    <property type="protein sequence ID" value="KAH3795814.1"/>
    <property type="molecule type" value="Genomic_DNA"/>
</dbReference>
<evidence type="ECO:0000313" key="2">
    <source>
        <dbReference type="EMBL" id="KAH3795814.1"/>
    </source>
</evidence>
<name>A0A9D4J4M9_DREPO</name>
<proteinExistence type="predicted"/>
<evidence type="ECO:0000259" key="1">
    <source>
        <dbReference type="Pfam" id="PF14643"/>
    </source>
</evidence>
<organism evidence="2 3">
    <name type="scientific">Dreissena polymorpha</name>
    <name type="common">Zebra mussel</name>
    <name type="synonym">Mytilus polymorpha</name>
    <dbReference type="NCBI Taxonomy" id="45954"/>
    <lineage>
        <taxon>Eukaryota</taxon>
        <taxon>Metazoa</taxon>
        <taxon>Spiralia</taxon>
        <taxon>Lophotrochozoa</taxon>
        <taxon>Mollusca</taxon>
        <taxon>Bivalvia</taxon>
        <taxon>Autobranchia</taxon>
        <taxon>Heteroconchia</taxon>
        <taxon>Euheterodonta</taxon>
        <taxon>Imparidentia</taxon>
        <taxon>Neoheterodontei</taxon>
        <taxon>Myida</taxon>
        <taxon>Dreissenoidea</taxon>
        <taxon>Dreissenidae</taxon>
        <taxon>Dreissena</taxon>
    </lineage>
</organism>
<feature type="domain" description="DUF4455" evidence="1">
    <location>
        <begin position="4"/>
        <end position="51"/>
    </location>
</feature>
<reference evidence="2" key="2">
    <citation type="submission" date="2020-11" db="EMBL/GenBank/DDBJ databases">
        <authorList>
            <person name="McCartney M.A."/>
            <person name="Auch B."/>
            <person name="Kono T."/>
            <person name="Mallez S."/>
            <person name="Becker A."/>
            <person name="Gohl D.M."/>
            <person name="Silverstein K.A.T."/>
            <person name="Koren S."/>
            <person name="Bechman K.B."/>
            <person name="Herman A."/>
            <person name="Abrahante J.E."/>
            <person name="Garbe J."/>
        </authorList>
    </citation>
    <scope>NUCLEOTIDE SEQUENCE</scope>
    <source>
        <strain evidence="2">Duluth1</strain>
        <tissue evidence="2">Whole animal</tissue>
    </source>
</reference>
<evidence type="ECO:0000313" key="3">
    <source>
        <dbReference type="Proteomes" id="UP000828390"/>
    </source>
</evidence>
<reference evidence="2" key="1">
    <citation type="journal article" date="2019" name="bioRxiv">
        <title>The Genome of the Zebra Mussel, Dreissena polymorpha: A Resource for Invasive Species Research.</title>
        <authorList>
            <person name="McCartney M.A."/>
            <person name="Auch B."/>
            <person name="Kono T."/>
            <person name="Mallez S."/>
            <person name="Zhang Y."/>
            <person name="Obille A."/>
            <person name="Becker A."/>
            <person name="Abrahante J.E."/>
            <person name="Garbe J."/>
            <person name="Badalamenti J.P."/>
            <person name="Herman A."/>
            <person name="Mangelson H."/>
            <person name="Liachko I."/>
            <person name="Sullivan S."/>
            <person name="Sone E.D."/>
            <person name="Koren S."/>
            <person name="Silverstein K.A.T."/>
            <person name="Beckman K.B."/>
            <person name="Gohl D.M."/>
        </authorList>
    </citation>
    <scope>NUCLEOTIDE SEQUENCE</scope>
    <source>
        <strain evidence="2">Duluth1</strain>
        <tissue evidence="2">Whole animal</tissue>
    </source>
</reference>
<sequence>MSGEQLKSLFKFAQGAAHVWDVHEIGLARQERSLQEKLEQCRQTHDNQNQAGI</sequence>